<evidence type="ECO:0000313" key="2">
    <source>
        <dbReference type="EMBL" id="BAD24954.1"/>
    </source>
</evidence>
<accession>Q6I7M9</accession>
<keyword evidence="1" id="KW-0812">Transmembrane</keyword>
<sequence>MPQLFPMNWLLLTNLLLLFITLILINTYFIKFYKIKNNFKSGKNYDFRKMSFKW</sequence>
<feature type="transmembrane region" description="Helical" evidence="1">
    <location>
        <begin position="6"/>
        <end position="30"/>
    </location>
</feature>
<organism evidence="2">
    <name type="scientific">Amblyomma triguttatum</name>
    <name type="common">ornate kangaroo tick</name>
    <dbReference type="NCBI Taxonomy" id="65637"/>
    <lineage>
        <taxon>Eukaryota</taxon>
        <taxon>Metazoa</taxon>
        <taxon>Ecdysozoa</taxon>
        <taxon>Arthropoda</taxon>
        <taxon>Chelicerata</taxon>
        <taxon>Arachnida</taxon>
        <taxon>Acari</taxon>
        <taxon>Parasitiformes</taxon>
        <taxon>Ixodida</taxon>
        <taxon>Ixodoidea</taxon>
        <taxon>Ixodidae</taxon>
        <taxon>Amblyomminae</taxon>
        <taxon>Amblyomma</taxon>
    </lineage>
</organism>
<dbReference type="GeneID" id="2866205"/>
<reference evidence="2" key="1">
    <citation type="submission" date="2003-06" db="EMBL/GenBank/DDBJ databases">
        <title>organization of mitochondrial genome for amblyomma tick.</title>
        <authorList>
            <person name="Fukunaga M."/>
        </authorList>
    </citation>
    <scope>NUCLEOTIDE SEQUENCE</scope>
    <source>
        <strain evidence="2">SB1</strain>
    </source>
</reference>
<keyword evidence="1" id="KW-0472">Membrane</keyword>
<protein>
    <submittedName>
        <fullName evidence="2">ATPase subunit 8</fullName>
    </submittedName>
</protein>
<geneLocation type="mitochondrion" evidence="2"/>
<dbReference type="EMBL" id="AB113317">
    <property type="protein sequence ID" value="BAD24954.1"/>
    <property type="molecule type" value="Genomic_DNA"/>
</dbReference>
<keyword evidence="2" id="KW-0496">Mitochondrion</keyword>
<dbReference type="RefSeq" id="YP_044781.1">
    <property type="nucleotide sequence ID" value="NC_005963.1"/>
</dbReference>
<dbReference type="CTD" id="4509"/>
<proteinExistence type="predicted"/>
<dbReference type="AlphaFoldDB" id="Q6I7M9"/>
<gene>
    <name evidence="2" type="primary">ATP8</name>
</gene>
<name>Q6I7M9_9ACAR</name>
<evidence type="ECO:0000256" key="1">
    <source>
        <dbReference type="SAM" id="Phobius"/>
    </source>
</evidence>
<keyword evidence="1" id="KW-1133">Transmembrane helix</keyword>